<organism evidence="1 2">
    <name type="scientific">Aspergillus pseudoustus</name>
    <dbReference type="NCBI Taxonomy" id="1810923"/>
    <lineage>
        <taxon>Eukaryota</taxon>
        <taxon>Fungi</taxon>
        <taxon>Dikarya</taxon>
        <taxon>Ascomycota</taxon>
        <taxon>Pezizomycotina</taxon>
        <taxon>Eurotiomycetes</taxon>
        <taxon>Eurotiomycetidae</taxon>
        <taxon>Eurotiales</taxon>
        <taxon>Aspergillaceae</taxon>
        <taxon>Aspergillus</taxon>
        <taxon>Aspergillus subgen. Nidulantes</taxon>
    </lineage>
</organism>
<comment type="caution">
    <text evidence="1">The sequence shown here is derived from an EMBL/GenBank/DDBJ whole genome shotgun (WGS) entry which is preliminary data.</text>
</comment>
<dbReference type="Proteomes" id="UP001610446">
    <property type="component" value="Unassembled WGS sequence"/>
</dbReference>
<evidence type="ECO:0000313" key="1">
    <source>
        <dbReference type="EMBL" id="KAL2836883.1"/>
    </source>
</evidence>
<dbReference type="EMBL" id="JBFXLU010000170">
    <property type="protein sequence ID" value="KAL2836883.1"/>
    <property type="molecule type" value="Genomic_DNA"/>
</dbReference>
<evidence type="ECO:0000313" key="2">
    <source>
        <dbReference type="Proteomes" id="UP001610446"/>
    </source>
</evidence>
<name>A0ABR4J9Z3_9EURO</name>
<protein>
    <recommendedName>
        <fullName evidence="3">Fungal N-terminal domain-containing protein</fullName>
    </recommendedName>
</protein>
<evidence type="ECO:0008006" key="3">
    <source>
        <dbReference type="Google" id="ProtNLM"/>
    </source>
</evidence>
<gene>
    <name evidence="1" type="ORF">BJY01DRAFT_251762</name>
</gene>
<accession>A0ABR4J9Z3</accession>
<sequence length="980" mass="110857">MSDPLSVGTGVLGVVSLGLTLAQGFLRYYGPWKDFDDEIRGFTTKVDGLSQTLRLLDGFLSPENELSLPSDQYRQLVVNNLTSCEEACRRLEKMLTECKSNEVSSSSFVRKHDWLRLKRAVYPFKKETLVTLSQLVSGLQDNLSLALQLLNGALMAQQQKKIQDLITQSSAIDIRTTKILTVVEQKALVVAEPQSIAHRESQVTSIGSPKMIEPSTLQELCDQQQLINTWLQRRRRLPSSPIDQLVHHCTCSRKPRFKSVFSFSVFALHERSCPLYVEGQQAIGITGSYIFCNRFLGRSVHFMMTLTRGAGALAITHSIRAHAVVAGDSPAFKLMEESKYKIEAANRKNVRTVLGDLRASLLRLFCEGKAAPTDRLEDGSTLLHRFFHSSIFTRFHHEYLEYWALYQELAQLLIDAGVPLNERTVHGGTALDTLIQIHSQFNEKAISEPAASFLGEVLTSGGLLSSFTVDLILHRGDWAYQEVRNMRRLFLTHPEGFEISEIETAILARSEPSLRRCLMPKGRNESSVGSPMPGDLELLYMCLSWPTGMSAILECPLRPSMIALDRAFSTACSEGEIDCALILLKYLDVITPDHLEAAAQSKETKILQEVISVLVTSRRQLQYFALQYLPLEVLRSLSLPTSALLDSNASTVYKRFTDYDIEVPEPGFESESVYNAVEGYVTAMELLHQAGFTDLNQSNEHGITPIMNLFLPFLGRYSDPHYDDAGLEHVKNLGYVATWMVSKGANVYQSSEYGYRAIWYLAENFGLSYSRGVWGSWFAIDENDIRSGLQQQDPDSTNILSLLLTDDTRDDCLCGCTDEGCTTLTRILRAWNAEARRNHKTLLAVLIDEWHKITANGLSISNKTETTHQIIRYLTFEALELTHTCHRTTRRSGRGTRLEPEEVDEIREEESLLLEELDQLVLEFKRQYSELGVGIYEFIFDYWWPRMDEIVPPEDDKPLERRRIRAAGVGPSEFDYFPKR</sequence>
<keyword evidence="2" id="KW-1185">Reference proteome</keyword>
<proteinExistence type="predicted"/>
<reference evidence="1 2" key="1">
    <citation type="submission" date="2024-07" db="EMBL/GenBank/DDBJ databases">
        <title>Section-level genome sequencing and comparative genomics of Aspergillus sections Usti and Cavernicolus.</title>
        <authorList>
            <consortium name="Lawrence Berkeley National Laboratory"/>
            <person name="Nybo J.L."/>
            <person name="Vesth T.C."/>
            <person name="Theobald S."/>
            <person name="Frisvad J.C."/>
            <person name="Larsen T.O."/>
            <person name="Kjaerboelling I."/>
            <person name="Rothschild-Mancinelli K."/>
            <person name="Lyhne E.K."/>
            <person name="Kogle M.E."/>
            <person name="Barry K."/>
            <person name="Clum A."/>
            <person name="Na H."/>
            <person name="Ledsgaard L."/>
            <person name="Lin J."/>
            <person name="Lipzen A."/>
            <person name="Kuo A."/>
            <person name="Riley R."/>
            <person name="Mondo S."/>
            <person name="Labutti K."/>
            <person name="Haridas S."/>
            <person name="Pangalinan J."/>
            <person name="Salamov A.A."/>
            <person name="Simmons B.A."/>
            <person name="Magnuson J.K."/>
            <person name="Chen J."/>
            <person name="Drula E."/>
            <person name="Henrissat B."/>
            <person name="Wiebenga A."/>
            <person name="Lubbers R.J."/>
            <person name="Gomes A.C."/>
            <person name="Makela M.R."/>
            <person name="Stajich J."/>
            <person name="Grigoriev I.V."/>
            <person name="Mortensen U.H."/>
            <person name="De Vries R.P."/>
            <person name="Baker S.E."/>
            <person name="Andersen M.R."/>
        </authorList>
    </citation>
    <scope>NUCLEOTIDE SEQUENCE [LARGE SCALE GENOMIC DNA]</scope>
    <source>
        <strain evidence="1 2">CBS 123904</strain>
    </source>
</reference>